<dbReference type="PANTHER" id="PTHR42879:SF2">
    <property type="entry name" value="3-OXOACYL-[ACYL-CARRIER-PROTEIN] REDUCTASE FABG"/>
    <property type="match status" value="1"/>
</dbReference>
<comment type="caution">
    <text evidence="2">The sequence shown here is derived from an EMBL/GenBank/DDBJ whole genome shotgun (WGS) entry which is preliminary data.</text>
</comment>
<dbReference type="EMBL" id="JANLCJ010000005">
    <property type="protein sequence ID" value="MCS5735183.1"/>
    <property type="molecule type" value="Genomic_DNA"/>
</dbReference>
<protein>
    <submittedName>
        <fullName evidence="2">SDR family oxidoreductase</fullName>
    </submittedName>
</protein>
<dbReference type="PROSITE" id="PS00061">
    <property type="entry name" value="ADH_SHORT"/>
    <property type="match status" value="1"/>
</dbReference>
<keyword evidence="3" id="KW-1185">Reference proteome</keyword>
<dbReference type="InterPro" id="IPR036291">
    <property type="entry name" value="NAD(P)-bd_dom_sf"/>
</dbReference>
<evidence type="ECO:0000256" key="1">
    <source>
        <dbReference type="ARBA" id="ARBA00006484"/>
    </source>
</evidence>
<proteinExistence type="inferred from homology"/>
<organism evidence="2 3">
    <name type="scientific">Herbiconiux daphne</name>
    <dbReference type="NCBI Taxonomy" id="2970914"/>
    <lineage>
        <taxon>Bacteria</taxon>
        <taxon>Bacillati</taxon>
        <taxon>Actinomycetota</taxon>
        <taxon>Actinomycetes</taxon>
        <taxon>Micrococcales</taxon>
        <taxon>Microbacteriaceae</taxon>
        <taxon>Herbiconiux</taxon>
    </lineage>
</organism>
<evidence type="ECO:0000313" key="3">
    <source>
        <dbReference type="Proteomes" id="UP001165586"/>
    </source>
</evidence>
<dbReference type="Pfam" id="PF13561">
    <property type="entry name" value="adh_short_C2"/>
    <property type="match status" value="1"/>
</dbReference>
<dbReference type="Gene3D" id="3.40.50.720">
    <property type="entry name" value="NAD(P)-binding Rossmann-like Domain"/>
    <property type="match status" value="1"/>
</dbReference>
<dbReference type="PRINTS" id="PR00081">
    <property type="entry name" value="GDHRDH"/>
</dbReference>
<name>A0ABT2H5L7_9MICO</name>
<dbReference type="SUPFAM" id="SSF51735">
    <property type="entry name" value="NAD(P)-binding Rossmann-fold domains"/>
    <property type="match status" value="1"/>
</dbReference>
<reference evidence="2" key="1">
    <citation type="submission" date="2022-08" db="EMBL/GenBank/DDBJ databases">
        <authorList>
            <person name="Deng Y."/>
            <person name="Han X.-F."/>
            <person name="Zhang Y.-Q."/>
        </authorList>
    </citation>
    <scope>NUCLEOTIDE SEQUENCE</scope>
    <source>
        <strain evidence="2">CPCC 203386</strain>
    </source>
</reference>
<dbReference type="Proteomes" id="UP001165586">
    <property type="component" value="Unassembled WGS sequence"/>
</dbReference>
<dbReference type="PRINTS" id="PR00080">
    <property type="entry name" value="SDRFAMILY"/>
</dbReference>
<accession>A0ABT2H5L7</accession>
<dbReference type="InterPro" id="IPR002347">
    <property type="entry name" value="SDR_fam"/>
</dbReference>
<dbReference type="InterPro" id="IPR050259">
    <property type="entry name" value="SDR"/>
</dbReference>
<comment type="similarity">
    <text evidence="1">Belongs to the short-chain dehydrogenases/reductases (SDR) family.</text>
</comment>
<sequence length="267" mass="27956">MDLGLTGKNVLVTGSATGIGRSVVEAFAREGARIVGVDIRDDLITEYAAETGFGDSITAVHADMTVADDIRSALEQVTETFGGAPDILVNNVGAGRLASFEELTDDDFHRTFELNFFSMVRVCRALVPAMYAAGKGAVVNVTSDLSRQAEDVIVDYAASKAAVASVSKSLARAYAPRVRVNNVAPGPIWTPFWSDADKGWLKNIEAAYGKSGQDAVDALISDRGIPMGRMGTPEEVANAVLFLSSDAAGFTTGSTLGVDGGSVRATL</sequence>
<dbReference type="InterPro" id="IPR020904">
    <property type="entry name" value="Sc_DH/Rdtase_CS"/>
</dbReference>
<dbReference type="PANTHER" id="PTHR42879">
    <property type="entry name" value="3-OXOACYL-(ACYL-CARRIER-PROTEIN) REDUCTASE"/>
    <property type="match status" value="1"/>
</dbReference>
<gene>
    <name evidence="2" type="ORF">N1032_15660</name>
</gene>
<evidence type="ECO:0000313" key="2">
    <source>
        <dbReference type="EMBL" id="MCS5735183.1"/>
    </source>
</evidence>
<dbReference type="RefSeq" id="WP_259540185.1">
    <property type="nucleotide sequence ID" value="NZ_JANLCJ010000005.1"/>
</dbReference>